<dbReference type="Proteomes" id="UP000717585">
    <property type="component" value="Unassembled WGS sequence"/>
</dbReference>
<dbReference type="InterPro" id="IPR046513">
    <property type="entry name" value="DUF6691"/>
</dbReference>
<feature type="transmembrane region" description="Helical" evidence="2">
    <location>
        <begin position="89"/>
        <end position="109"/>
    </location>
</feature>
<dbReference type="OrthoDB" id="10254418at2759"/>
<accession>A0A8J6E6X4</accession>
<gene>
    <name evidence="3" type="ORF">J8273_0742</name>
</gene>
<keyword evidence="2" id="KW-0812">Transmembrane</keyword>
<evidence type="ECO:0000313" key="3">
    <source>
        <dbReference type="EMBL" id="KAG9397612.1"/>
    </source>
</evidence>
<protein>
    <submittedName>
        <fullName evidence="3">Sulfur transport</fullName>
    </submittedName>
</protein>
<name>A0A8J6E6X4_9EUKA</name>
<feature type="transmembrane region" description="Helical" evidence="2">
    <location>
        <begin position="46"/>
        <end position="69"/>
    </location>
</feature>
<dbReference type="AlphaFoldDB" id="A0A8J6E6X4"/>
<feature type="transmembrane region" description="Helical" evidence="2">
    <location>
        <begin position="129"/>
        <end position="146"/>
    </location>
</feature>
<feature type="transmembrane region" description="Helical" evidence="2">
    <location>
        <begin position="166"/>
        <end position="189"/>
    </location>
</feature>
<evidence type="ECO:0000256" key="1">
    <source>
        <dbReference type="SAM" id="MobiDB-lite"/>
    </source>
</evidence>
<evidence type="ECO:0000313" key="4">
    <source>
        <dbReference type="Proteomes" id="UP000717585"/>
    </source>
</evidence>
<keyword evidence="2" id="KW-0472">Membrane</keyword>
<comment type="caution">
    <text evidence="3">The sequence shown here is derived from an EMBL/GenBank/DDBJ whole genome shotgun (WGS) entry which is preliminary data.</text>
</comment>
<keyword evidence="4" id="KW-1185">Reference proteome</keyword>
<feature type="region of interest" description="Disordered" evidence="1">
    <location>
        <begin position="1"/>
        <end position="38"/>
    </location>
</feature>
<reference evidence="3" key="1">
    <citation type="submission" date="2021-05" db="EMBL/GenBank/DDBJ databases">
        <title>A free-living protist that lacks canonical eukaryotic 1 DNA replication and segregation systems.</title>
        <authorList>
            <person name="Salas-Leiva D.E."/>
            <person name="Tromer E.C."/>
            <person name="Curtis B.A."/>
            <person name="Jerlstrom-Hultqvist J."/>
            <person name="Kolisko M."/>
            <person name="Yi Z."/>
            <person name="Salas-Leiva J.S."/>
            <person name="Gallot-Lavallee L."/>
            <person name="Kops G.J.P.L."/>
            <person name="Archibald J.M."/>
            <person name="Simpson A.G.B."/>
            <person name="Roger A.J."/>
        </authorList>
    </citation>
    <scope>NUCLEOTIDE SEQUENCE</scope>
    <source>
        <strain evidence="3">BICM</strain>
    </source>
</reference>
<keyword evidence="2" id="KW-1133">Transmembrane helix</keyword>
<dbReference type="Pfam" id="PF20398">
    <property type="entry name" value="DUF6691"/>
    <property type="match status" value="1"/>
</dbReference>
<proteinExistence type="predicted"/>
<evidence type="ECO:0000256" key="2">
    <source>
        <dbReference type="SAM" id="Phobius"/>
    </source>
</evidence>
<organism evidence="3 4">
    <name type="scientific">Carpediemonas membranifera</name>
    <dbReference type="NCBI Taxonomy" id="201153"/>
    <lineage>
        <taxon>Eukaryota</taxon>
        <taxon>Metamonada</taxon>
        <taxon>Carpediemonas-like organisms</taxon>
        <taxon>Carpediemonas</taxon>
    </lineage>
</organism>
<sequence>MLKTEVRQRKTQSVGETKPLNQKNASKNASSAADAQKPSPSMFKHVMYYGITFFAGFLFAFGLALSNMTNPNKVLRFLAVADWLNWDPSLGFVMGGGLIFTFIAFQILVRALKKPLLADKFGMPTNNKLAWNLVIGPIIFGIGWGIGGICPGPGIVNLVSTNWKMYVWFFGVCIGLYLETFLARFNVIYHKIKSM</sequence>
<dbReference type="EMBL" id="JAHDYR010000001">
    <property type="protein sequence ID" value="KAG9397612.1"/>
    <property type="molecule type" value="Genomic_DNA"/>
</dbReference>
<feature type="compositionally biased region" description="Low complexity" evidence="1">
    <location>
        <begin position="21"/>
        <end position="37"/>
    </location>
</feature>